<sequence>MENLKEITLTHCTKQSAVIDLGDVETEEFKVLNESDYESDEVASRKDKGGGGGQSGSPYEAAKQSMTENMTKMMWQAGTQQARKAWSLYGNIDILRPYFDVEPHEVRTRLFQSFIPKPIKDRQKIHKELYGPVMVIFTLIALLLFQMKAAEHKVEEGTLMGTAFGVCFTYWLGAAGLMWFLCFVCNTRISAVQILSLLGYGLSSHCVVILLGTVIHTSHDHIFFYCLWAIIGGLSTLRMVSVVLSRTQGHRQRLILSGVLTTLHLLFLLYLHFAYHQIVEDLSGVFDDKDVVPNPVKDNVHDSLVDNNIMGNSSVIEQDHPDVAHPLLTSSN</sequence>
<evidence type="ECO:0000256" key="11">
    <source>
        <dbReference type="ARBA" id="ARBA00023136"/>
    </source>
</evidence>
<dbReference type="EMBL" id="VSWD01000005">
    <property type="protein sequence ID" value="KAK3103022.1"/>
    <property type="molecule type" value="Genomic_DNA"/>
</dbReference>
<keyword evidence="5" id="KW-1003">Cell membrane</keyword>
<comment type="subcellular location">
    <subcellularLocation>
        <location evidence="3">Cell membrane</location>
        <topology evidence="3">Multi-pass membrane protein</topology>
    </subcellularLocation>
    <subcellularLocation>
        <location evidence="2">Cytoplasm</location>
    </subcellularLocation>
    <subcellularLocation>
        <location evidence="1">Golgi apparatus</location>
        <location evidence="1">cis-Golgi network membrane</location>
        <topology evidence="1">Multi-pass membrane protein</topology>
    </subcellularLocation>
</comment>
<evidence type="ECO:0000256" key="14">
    <source>
        <dbReference type="ARBA" id="ARBA00032951"/>
    </source>
</evidence>
<comment type="caution">
    <text evidence="17">The sequence shown here is derived from an EMBL/GenBank/DDBJ whole genome shotgun (WGS) entry which is preliminary data.</text>
</comment>
<evidence type="ECO:0000256" key="2">
    <source>
        <dbReference type="ARBA" id="ARBA00004496"/>
    </source>
</evidence>
<keyword evidence="6" id="KW-0963">Cytoplasm</keyword>
<dbReference type="AlphaFoldDB" id="A0AA89CAY1"/>
<name>A0AA89CAY1_PINIB</name>
<evidence type="ECO:0000256" key="13">
    <source>
        <dbReference type="ARBA" id="ARBA00024809"/>
    </source>
</evidence>
<protein>
    <recommendedName>
        <fullName evidence="4">Protein YIPF3</fullName>
    </recommendedName>
    <alternativeName>
        <fullName evidence="14">YIP1 family member 3</fullName>
    </alternativeName>
</protein>
<dbReference type="PANTHER" id="PTHR15627:SF14">
    <property type="entry name" value="PROTEIN YIPF3"/>
    <property type="match status" value="1"/>
</dbReference>
<dbReference type="GO" id="GO:0005794">
    <property type="term" value="C:Golgi apparatus"/>
    <property type="evidence" value="ECO:0007669"/>
    <property type="project" value="UniProtKB-SubCell"/>
</dbReference>
<comment type="function">
    <text evidence="13">Involved in the maintenance of the Golgi structure. May play a role in hematopoiesis.</text>
</comment>
<evidence type="ECO:0000256" key="8">
    <source>
        <dbReference type="ARBA" id="ARBA00022782"/>
    </source>
</evidence>
<feature type="transmembrane region" description="Helical" evidence="16">
    <location>
        <begin position="254"/>
        <end position="275"/>
    </location>
</feature>
<evidence type="ECO:0000256" key="4">
    <source>
        <dbReference type="ARBA" id="ARBA00015622"/>
    </source>
</evidence>
<keyword evidence="12" id="KW-0325">Glycoprotein</keyword>
<keyword evidence="10" id="KW-0333">Golgi apparatus</keyword>
<keyword evidence="18" id="KW-1185">Reference proteome</keyword>
<keyword evidence="9 16" id="KW-1133">Transmembrane helix</keyword>
<evidence type="ECO:0000313" key="17">
    <source>
        <dbReference type="EMBL" id="KAK3103022.1"/>
    </source>
</evidence>
<feature type="region of interest" description="Disordered" evidence="15">
    <location>
        <begin position="35"/>
        <end position="62"/>
    </location>
</feature>
<evidence type="ECO:0000256" key="16">
    <source>
        <dbReference type="SAM" id="Phobius"/>
    </source>
</evidence>
<evidence type="ECO:0000256" key="5">
    <source>
        <dbReference type="ARBA" id="ARBA00022475"/>
    </source>
</evidence>
<organism evidence="17 18">
    <name type="scientific">Pinctada imbricata</name>
    <name type="common">Atlantic pearl-oyster</name>
    <name type="synonym">Pinctada martensii</name>
    <dbReference type="NCBI Taxonomy" id="66713"/>
    <lineage>
        <taxon>Eukaryota</taxon>
        <taxon>Metazoa</taxon>
        <taxon>Spiralia</taxon>
        <taxon>Lophotrochozoa</taxon>
        <taxon>Mollusca</taxon>
        <taxon>Bivalvia</taxon>
        <taxon>Autobranchia</taxon>
        <taxon>Pteriomorphia</taxon>
        <taxon>Pterioida</taxon>
        <taxon>Pterioidea</taxon>
        <taxon>Pteriidae</taxon>
        <taxon>Pinctada</taxon>
    </lineage>
</organism>
<dbReference type="InterPro" id="IPR051521">
    <property type="entry name" value="tRNA_Mod/Golgi_Maint"/>
</dbReference>
<keyword evidence="7 16" id="KW-0812">Transmembrane</keyword>
<evidence type="ECO:0000256" key="9">
    <source>
        <dbReference type="ARBA" id="ARBA00022989"/>
    </source>
</evidence>
<feature type="transmembrane region" description="Helical" evidence="16">
    <location>
        <begin position="159"/>
        <end position="185"/>
    </location>
</feature>
<feature type="transmembrane region" description="Helical" evidence="16">
    <location>
        <begin position="197"/>
        <end position="216"/>
    </location>
</feature>
<keyword evidence="8" id="KW-0221">Differentiation</keyword>
<evidence type="ECO:0000256" key="3">
    <source>
        <dbReference type="ARBA" id="ARBA00004651"/>
    </source>
</evidence>
<evidence type="ECO:0000256" key="15">
    <source>
        <dbReference type="SAM" id="MobiDB-lite"/>
    </source>
</evidence>
<keyword evidence="11 16" id="KW-0472">Membrane</keyword>
<dbReference type="Proteomes" id="UP001186944">
    <property type="component" value="Unassembled WGS sequence"/>
</dbReference>
<feature type="transmembrane region" description="Helical" evidence="16">
    <location>
        <begin position="222"/>
        <end position="242"/>
    </location>
</feature>
<evidence type="ECO:0000256" key="6">
    <source>
        <dbReference type="ARBA" id="ARBA00022490"/>
    </source>
</evidence>
<dbReference type="GO" id="GO:0030154">
    <property type="term" value="P:cell differentiation"/>
    <property type="evidence" value="ECO:0007669"/>
    <property type="project" value="UniProtKB-KW"/>
</dbReference>
<evidence type="ECO:0000313" key="18">
    <source>
        <dbReference type="Proteomes" id="UP001186944"/>
    </source>
</evidence>
<accession>A0AA89CAY1</accession>
<evidence type="ECO:0000256" key="7">
    <source>
        <dbReference type="ARBA" id="ARBA00022692"/>
    </source>
</evidence>
<evidence type="ECO:0000256" key="1">
    <source>
        <dbReference type="ARBA" id="ARBA00004257"/>
    </source>
</evidence>
<feature type="transmembrane region" description="Helical" evidence="16">
    <location>
        <begin position="129"/>
        <end position="147"/>
    </location>
</feature>
<dbReference type="GO" id="GO:0005886">
    <property type="term" value="C:plasma membrane"/>
    <property type="evidence" value="ECO:0007669"/>
    <property type="project" value="UniProtKB-SubCell"/>
</dbReference>
<proteinExistence type="predicted"/>
<gene>
    <name evidence="17" type="ORF">FSP39_015818</name>
</gene>
<evidence type="ECO:0000256" key="12">
    <source>
        <dbReference type="ARBA" id="ARBA00023180"/>
    </source>
</evidence>
<dbReference type="PANTHER" id="PTHR15627">
    <property type="entry name" value="NATURAL KILLER CELL-SPECIFIC ANTIGEN KLIP1"/>
    <property type="match status" value="1"/>
</dbReference>
<reference evidence="17" key="1">
    <citation type="submission" date="2019-08" db="EMBL/GenBank/DDBJ databases">
        <title>The improved chromosome-level genome for the pearl oyster Pinctada fucata martensii using PacBio sequencing and Hi-C.</title>
        <authorList>
            <person name="Zheng Z."/>
        </authorList>
    </citation>
    <scope>NUCLEOTIDE SEQUENCE</scope>
    <source>
        <strain evidence="17">ZZ-2019</strain>
        <tissue evidence="17">Adductor muscle</tissue>
    </source>
</reference>
<evidence type="ECO:0000256" key="10">
    <source>
        <dbReference type="ARBA" id="ARBA00023034"/>
    </source>
</evidence>